<organism evidence="1 2">
    <name type="scientific">Haliscomenobacter hydrossis (strain ATCC 27775 / DSM 1100 / LMG 10767 / O)</name>
    <dbReference type="NCBI Taxonomy" id="760192"/>
    <lineage>
        <taxon>Bacteria</taxon>
        <taxon>Pseudomonadati</taxon>
        <taxon>Bacteroidota</taxon>
        <taxon>Saprospiria</taxon>
        <taxon>Saprospirales</taxon>
        <taxon>Haliscomenobacteraceae</taxon>
        <taxon>Haliscomenobacter</taxon>
    </lineage>
</organism>
<name>F4L4I1_HALH1</name>
<dbReference type="NCBIfam" id="TIGR02436">
    <property type="entry name" value="four helix bundle protein"/>
    <property type="match status" value="1"/>
</dbReference>
<dbReference type="InterPro" id="IPR036583">
    <property type="entry name" value="23S_rRNA_IVS_sf"/>
</dbReference>
<dbReference type="eggNOG" id="ENOG5032SXU">
    <property type="taxonomic scope" value="Bacteria"/>
</dbReference>
<dbReference type="KEGG" id="hhy:Halhy_4136"/>
<sequence length="120" mass="13801">MAYTYGFEKLKVWQNSIALVKTIYCCTRNFPNEEKFGITSQIRRSSLSVPTNISEGVSRKTPKDQAHFTTIAYSSLTETLNLLIIAKELSLMNEDDYARCRKQVEEVSFLLNNLRKSQQP</sequence>
<dbReference type="Proteomes" id="UP000008461">
    <property type="component" value="Chromosome"/>
</dbReference>
<accession>F4L4I1</accession>
<dbReference type="InterPro" id="IPR012657">
    <property type="entry name" value="23S_rRNA-intervening_sequence"/>
</dbReference>
<protein>
    <submittedName>
        <fullName evidence="1">S23 ribosomal protein</fullName>
    </submittedName>
</protein>
<evidence type="ECO:0000313" key="2">
    <source>
        <dbReference type="Proteomes" id="UP000008461"/>
    </source>
</evidence>
<dbReference type="RefSeq" id="WP_013766520.1">
    <property type="nucleotide sequence ID" value="NC_015510.1"/>
</dbReference>
<dbReference type="Pfam" id="PF05635">
    <property type="entry name" value="23S_rRNA_IVP"/>
    <property type="match status" value="1"/>
</dbReference>
<dbReference type="AlphaFoldDB" id="F4L4I1"/>
<gene>
    <name evidence="1" type="ordered locus">Halhy_4136</name>
</gene>
<keyword evidence="1" id="KW-0689">Ribosomal protein</keyword>
<dbReference type="CDD" id="cd16377">
    <property type="entry name" value="23S_rRNA_IVP_like"/>
    <property type="match status" value="1"/>
</dbReference>
<dbReference type="HOGENOM" id="CLU_129874_0_4_10"/>
<dbReference type="SUPFAM" id="SSF158446">
    <property type="entry name" value="IVS-encoded protein-like"/>
    <property type="match status" value="1"/>
</dbReference>
<reference key="2">
    <citation type="submission" date="2011-04" db="EMBL/GenBank/DDBJ databases">
        <title>Complete sequence of chromosome of Haliscomenobacter hydrossis DSM 1100.</title>
        <authorList>
            <consortium name="US DOE Joint Genome Institute (JGI-PGF)"/>
            <person name="Lucas S."/>
            <person name="Han J."/>
            <person name="Lapidus A."/>
            <person name="Bruce D."/>
            <person name="Goodwin L."/>
            <person name="Pitluck S."/>
            <person name="Peters L."/>
            <person name="Kyrpides N."/>
            <person name="Mavromatis K."/>
            <person name="Ivanova N."/>
            <person name="Ovchinnikova G."/>
            <person name="Pagani I."/>
            <person name="Daligault H."/>
            <person name="Detter J.C."/>
            <person name="Han C."/>
            <person name="Land M."/>
            <person name="Hauser L."/>
            <person name="Markowitz V."/>
            <person name="Cheng J.-F."/>
            <person name="Hugenholtz P."/>
            <person name="Woyke T."/>
            <person name="Wu D."/>
            <person name="Verbarg S."/>
            <person name="Frueling A."/>
            <person name="Brambilla E."/>
            <person name="Klenk H.-P."/>
            <person name="Eisen J.A."/>
        </authorList>
    </citation>
    <scope>NUCLEOTIDE SEQUENCE</scope>
    <source>
        <strain>DSM 1100</strain>
    </source>
</reference>
<keyword evidence="1" id="KW-0687">Ribonucleoprotein</keyword>
<dbReference type="OrthoDB" id="9811959at2"/>
<dbReference type="GO" id="GO:0005840">
    <property type="term" value="C:ribosome"/>
    <property type="evidence" value="ECO:0007669"/>
    <property type="project" value="UniProtKB-KW"/>
</dbReference>
<dbReference type="STRING" id="760192.Halhy_4136"/>
<dbReference type="Gene3D" id="1.20.1440.60">
    <property type="entry name" value="23S rRNA-intervening sequence"/>
    <property type="match status" value="1"/>
</dbReference>
<reference evidence="1 2" key="1">
    <citation type="journal article" date="2011" name="Stand. Genomic Sci.">
        <title>Complete genome sequence of Haliscomenobacter hydrossis type strain (O).</title>
        <authorList>
            <consortium name="US DOE Joint Genome Institute (JGI-PGF)"/>
            <person name="Daligault H."/>
            <person name="Lapidus A."/>
            <person name="Zeytun A."/>
            <person name="Nolan M."/>
            <person name="Lucas S."/>
            <person name="Del Rio T.G."/>
            <person name="Tice H."/>
            <person name="Cheng J.F."/>
            <person name="Tapia R."/>
            <person name="Han C."/>
            <person name="Goodwin L."/>
            <person name="Pitluck S."/>
            <person name="Liolios K."/>
            <person name="Pagani I."/>
            <person name="Ivanova N."/>
            <person name="Huntemann M."/>
            <person name="Mavromatis K."/>
            <person name="Mikhailova N."/>
            <person name="Pati A."/>
            <person name="Chen A."/>
            <person name="Palaniappan K."/>
            <person name="Land M."/>
            <person name="Hauser L."/>
            <person name="Brambilla E.M."/>
            <person name="Rohde M."/>
            <person name="Verbarg S."/>
            <person name="Goker M."/>
            <person name="Bristow J."/>
            <person name="Eisen J.A."/>
            <person name="Markowitz V."/>
            <person name="Hugenholtz P."/>
            <person name="Kyrpides N.C."/>
            <person name="Klenk H.P."/>
            <person name="Woyke T."/>
        </authorList>
    </citation>
    <scope>NUCLEOTIDE SEQUENCE [LARGE SCALE GENOMIC DNA]</scope>
    <source>
        <strain evidence="2">ATCC 27775 / DSM 1100 / LMG 10767 / O</strain>
    </source>
</reference>
<dbReference type="PANTHER" id="PTHR38471">
    <property type="entry name" value="FOUR HELIX BUNDLE PROTEIN"/>
    <property type="match status" value="1"/>
</dbReference>
<dbReference type="EMBL" id="CP002691">
    <property type="protein sequence ID" value="AEE51982.1"/>
    <property type="molecule type" value="Genomic_DNA"/>
</dbReference>
<proteinExistence type="predicted"/>
<evidence type="ECO:0000313" key="1">
    <source>
        <dbReference type="EMBL" id="AEE51982.1"/>
    </source>
</evidence>
<dbReference type="PANTHER" id="PTHR38471:SF2">
    <property type="entry name" value="FOUR HELIX BUNDLE PROTEIN"/>
    <property type="match status" value="1"/>
</dbReference>
<keyword evidence="2" id="KW-1185">Reference proteome</keyword>